<dbReference type="Gene3D" id="3.30.2010.10">
    <property type="entry name" value="Metalloproteases ('zincins'), catalytic domain"/>
    <property type="match status" value="1"/>
</dbReference>
<dbReference type="PANTHER" id="PTHR30399:SF1">
    <property type="entry name" value="UTP PYROPHOSPHATASE"/>
    <property type="match status" value="1"/>
</dbReference>
<dbReference type="EMBL" id="PCSB01000039">
    <property type="protein sequence ID" value="PIP31739.1"/>
    <property type="molecule type" value="Genomic_DNA"/>
</dbReference>
<evidence type="ECO:0000259" key="1">
    <source>
        <dbReference type="Pfam" id="PF01863"/>
    </source>
</evidence>
<dbReference type="Pfam" id="PF01863">
    <property type="entry name" value="YgjP-like"/>
    <property type="match status" value="1"/>
</dbReference>
<sequence>MEAQKQIKVNGQTINYTLKTSKKANRLRLTISLKEGLIATKPERMSQNIVEGFILKKANWVIRKLDQLNGDKIKTNFFQGASKSYKVNKQMAEKFIQERVLALNKNYGFTFQRVCVKNQKTRWGSCSKKGNLNFNYKILFLPQELSDYIVVHELCHLKELNHSKKFWKLVAQSTPDYLKRRKILKGLSQKS</sequence>
<accession>A0A2G9ZEY9</accession>
<dbReference type="CDD" id="cd07344">
    <property type="entry name" value="M48_yhfN_like"/>
    <property type="match status" value="1"/>
</dbReference>
<dbReference type="AlphaFoldDB" id="A0A2G9ZEY9"/>
<protein>
    <recommendedName>
        <fullName evidence="1">YgjP-like metallopeptidase domain-containing protein</fullName>
    </recommendedName>
</protein>
<dbReference type="Proteomes" id="UP000230447">
    <property type="component" value="Unassembled WGS sequence"/>
</dbReference>
<comment type="caution">
    <text evidence="2">The sequence shown here is derived from an EMBL/GenBank/DDBJ whole genome shotgun (WGS) entry which is preliminary data.</text>
</comment>
<dbReference type="InterPro" id="IPR002725">
    <property type="entry name" value="YgjP-like_metallopeptidase"/>
</dbReference>
<evidence type="ECO:0000313" key="2">
    <source>
        <dbReference type="EMBL" id="PIP31739.1"/>
    </source>
</evidence>
<feature type="domain" description="YgjP-like metallopeptidase" evidence="1">
    <location>
        <begin position="87"/>
        <end position="185"/>
    </location>
</feature>
<dbReference type="PANTHER" id="PTHR30399">
    <property type="entry name" value="UNCHARACTERIZED PROTEIN YGJP"/>
    <property type="match status" value="1"/>
</dbReference>
<evidence type="ECO:0000313" key="3">
    <source>
        <dbReference type="Proteomes" id="UP000230447"/>
    </source>
</evidence>
<gene>
    <name evidence="2" type="ORF">COX24_01950</name>
</gene>
<name>A0A2G9ZEY9_9BACT</name>
<reference evidence="2 3" key="1">
    <citation type="submission" date="2017-09" db="EMBL/GenBank/DDBJ databases">
        <title>Depth-based differentiation of microbial function through sediment-hosted aquifers and enrichment of novel symbionts in the deep terrestrial subsurface.</title>
        <authorList>
            <person name="Probst A.J."/>
            <person name="Ladd B."/>
            <person name="Jarett J.K."/>
            <person name="Geller-Mcgrath D.E."/>
            <person name="Sieber C.M."/>
            <person name="Emerson J.B."/>
            <person name="Anantharaman K."/>
            <person name="Thomas B.C."/>
            <person name="Malmstrom R."/>
            <person name="Stieglmeier M."/>
            <person name="Klingl A."/>
            <person name="Woyke T."/>
            <person name="Ryan C.M."/>
            <person name="Banfield J.F."/>
        </authorList>
    </citation>
    <scope>NUCLEOTIDE SEQUENCE [LARGE SCALE GENOMIC DNA]</scope>
    <source>
        <strain evidence="2">CG23_combo_of_CG06-09_8_20_14_all_37_87_8</strain>
    </source>
</reference>
<organism evidence="2 3">
    <name type="scientific">bacterium (Candidatus Gribaldobacteria) CG23_combo_of_CG06-09_8_20_14_all_37_87_8</name>
    <dbReference type="NCBI Taxonomy" id="2014278"/>
    <lineage>
        <taxon>Bacteria</taxon>
        <taxon>Candidatus Gribaldobacteria</taxon>
    </lineage>
</organism>
<proteinExistence type="predicted"/>
<dbReference type="InterPro" id="IPR053136">
    <property type="entry name" value="UTP_pyrophosphatase-like"/>
</dbReference>